<evidence type="ECO:0000313" key="2">
    <source>
        <dbReference type="Proteomes" id="UP001601288"/>
    </source>
</evidence>
<dbReference type="RefSeq" id="WP_358286998.1">
    <property type="nucleotide sequence ID" value="NZ_JBEYGJ010000028.1"/>
</dbReference>
<dbReference type="Gene3D" id="3.40.630.30">
    <property type="match status" value="1"/>
</dbReference>
<proteinExistence type="predicted"/>
<keyword evidence="2" id="KW-1185">Reference proteome</keyword>
<accession>A0ABW6LMF8</accession>
<gene>
    <name evidence="1" type="ORF">ACFYM3_34460</name>
</gene>
<reference evidence="1 2" key="1">
    <citation type="submission" date="2024-10" db="EMBL/GenBank/DDBJ databases">
        <title>The Natural Products Discovery Center: Release of the First 8490 Sequenced Strains for Exploring Actinobacteria Biosynthetic Diversity.</title>
        <authorList>
            <person name="Kalkreuter E."/>
            <person name="Kautsar S.A."/>
            <person name="Yang D."/>
            <person name="Bader C.D."/>
            <person name="Teijaro C.N."/>
            <person name="Fluegel L."/>
            <person name="Davis C.M."/>
            <person name="Simpson J.R."/>
            <person name="Lauterbach L."/>
            <person name="Steele A.D."/>
            <person name="Gui C."/>
            <person name="Meng S."/>
            <person name="Li G."/>
            <person name="Viehrig K."/>
            <person name="Ye F."/>
            <person name="Su P."/>
            <person name="Kiefer A.F."/>
            <person name="Nichols A."/>
            <person name="Cepeda A.J."/>
            <person name="Yan W."/>
            <person name="Fan B."/>
            <person name="Jiang Y."/>
            <person name="Adhikari A."/>
            <person name="Zheng C.-J."/>
            <person name="Schuster L."/>
            <person name="Cowan T.M."/>
            <person name="Smanski M.J."/>
            <person name="Chevrette M.G."/>
            <person name="De Carvalho L.P.S."/>
            <person name="Shen B."/>
        </authorList>
    </citation>
    <scope>NUCLEOTIDE SEQUENCE [LARGE SCALE GENOMIC DNA]</scope>
    <source>
        <strain evidence="1 2">NPDC007066</strain>
    </source>
</reference>
<dbReference type="InterPro" id="IPR016181">
    <property type="entry name" value="Acyl_CoA_acyltransferase"/>
</dbReference>
<keyword evidence="1" id="KW-0012">Acyltransferase</keyword>
<name>A0ABW6LMF8_9ACTN</name>
<keyword evidence="1" id="KW-0808">Transferase</keyword>
<dbReference type="Pfam" id="PF13523">
    <property type="entry name" value="Acetyltransf_8"/>
    <property type="match status" value="1"/>
</dbReference>
<organism evidence="1 2">
    <name type="scientific">Streptomyces massasporeus</name>
    <dbReference type="NCBI Taxonomy" id="67324"/>
    <lineage>
        <taxon>Bacteria</taxon>
        <taxon>Bacillati</taxon>
        <taxon>Actinomycetota</taxon>
        <taxon>Actinomycetes</taxon>
        <taxon>Kitasatosporales</taxon>
        <taxon>Streptomycetaceae</taxon>
        <taxon>Streptomyces</taxon>
    </lineage>
</organism>
<protein>
    <submittedName>
        <fullName evidence="1">GNAT family N-acetyltransferase</fullName>
        <ecNumber evidence="1">2.3.1.-</ecNumber>
    </submittedName>
</protein>
<dbReference type="GO" id="GO:0016746">
    <property type="term" value="F:acyltransferase activity"/>
    <property type="evidence" value="ECO:0007669"/>
    <property type="project" value="UniProtKB-KW"/>
</dbReference>
<dbReference type="EMBL" id="JBIAFP010000026">
    <property type="protein sequence ID" value="MFE9229610.1"/>
    <property type="molecule type" value="Genomic_DNA"/>
</dbReference>
<sequence>MTTSLDLPPPPEPALGSEWTLTSLADAGPGSRAYAAAPRGGGPVAELRLYRVQHHPLRACYPYGAHDIGLGLILPDRSETGQELVPRLLGGLVPALFAADPLCRRVVAAPAEDDTATQTALANGGFHRVTEADLPGGSVVLFTAEPAWLADLPTALDDMPH</sequence>
<evidence type="ECO:0000313" key="1">
    <source>
        <dbReference type="EMBL" id="MFE9229610.1"/>
    </source>
</evidence>
<dbReference type="SUPFAM" id="SSF55729">
    <property type="entry name" value="Acyl-CoA N-acyltransferases (Nat)"/>
    <property type="match status" value="1"/>
</dbReference>
<dbReference type="Proteomes" id="UP001601288">
    <property type="component" value="Unassembled WGS sequence"/>
</dbReference>
<comment type="caution">
    <text evidence="1">The sequence shown here is derived from an EMBL/GenBank/DDBJ whole genome shotgun (WGS) entry which is preliminary data.</text>
</comment>
<dbReference type="EC" id="2.3.1.-" evidence="1"/>